<dbReference type="STRING" id="247523.B0W48_13485"/>
<dbReference type="KEGG" id="paln:B0W48_13485"/>
<gene>
    <name evidence="2" type="ORF">B0W48_13485</name>
</gene>
<reference evidence="2 3" key="1">
    <citation type="submission" date="2017-02" db="EMBL/GenBank/DDBJ databases">
        <title>Complete genome sequence of the cold-active Pseudoalteromonas aliena strain EH1 isolated from Arctic seawater.</title>
        <authorList>
            <person name="Kim E."/>
            <person name="Heo E."/>
            <person name="Kim H."/>
            <person name="Kim D."/>
        </authorList>
    </citation>
    <scope>NUCLEOTIDE SEQUENCE [LARGE SCALE GENOMIC DNA]</scope>
    <source>
        <strain evidence="2 3">EH1</strain>
    </source>
</reference>
<dbReference type="EMBL" id="CP019628">
    <property type="protein sequence ID" value="AQQ00730.1"/>
    <property type="molecule type" value="Genomic_DNA"/>
</dbReference>
<feature type="chain" id="PRO_5012410952" description="Tetratricopeptide repeat protein" evidence="1">
    <location>
        <begin position="21"/>
        <end position="339"/>
    </location>
</feature>
<dbReference type="RefSeq" id="WP_077537412.1">
    <property type="nucleotide sequence ID" value="NZ_CP019628.1"/>
</dbReference>
<feature type="signal peptide" evidence="1">
    <location>
        <begin position="1"/>
        <end position="20"/>
    </location>
</feature>
<evidence type="ECO:0000256" key="1">
    <source>
        <dbReference type="SAM" id="SignalP"/>
    </source>
</evidence>
<proteinExistence type="predicted"/>
<protein>
    <recommendedName>
        <fullName evidence="4">Tetratricopeptide repeat protein</fullName>
    </recommendedName>
</protein>
<accession>A0A1Q2H018</accession>
<dbReference type="Proteomes" id="UP000188243">
    <property type="component" value="Chromosome"/>
</dbReference>
<dbReference type="Gene3D" id="1.25.40.10">
    <property type="entry name" value="Tetratricopeptide repeat domain"/>
    <property type="match status" value="1"/>
</dbReference>
<name>A0A1Q2H018_9GAMM</name>
<keyword evidence="1" id="KW-0732">Signal</keyword>
<dbReference type="AlphaFoldDB" id="A0A1Q2H018"/>
<sequence>MLRLSSVFFCLLLNVQQVFAEDFSGFKNKLDLAEDYLVVSPSRSITILESLDNLDNAPPELFIRWHQIYARTAVYTSHYDQLHKSLEAIFKHHKTAYFQQNMTSIMSALGIWLRHAGYFNDAELAFECSYKYTKNDRQRLTLINSIAIVASSKGDYIKARNLYIDNHKIALDLNLSNVAALIESNLGYLALYEGNTADAESWLRKAFINYQKINKRAGQVSAGLNLLMVFLIQENVVNFERLHEPTSTLTHAFPNEAKKALLLWLEAGYKKLTGGYISRNEKEQLQVAYKQLESDKIKMLVHNHLANKLEMSLELPTTQTPKRFSSTWFNLVKTCNWEI</sequence>
<organism evidence="2 3">
    <name type="scientific">Pseudoalteromonas aliena</name>
    <dbReference type="NCBI Taxonomy" id="247523"/>
    <lineage>
        <taxon>Bacteria</taxon>
        <taxon>Pseudomonadati</taxon>
        <taxon>Pseudomonadota</taxon>
        <taxon>Gammaproteobacteria</taxon>
        <taxon>Alteromonadales</taxon>
        <taxon>Pseudoalteromonadaceae</taxon>
        <taxon>Pseudoalteromonas</taxon>
    </lineage>
</organism>
<dbReference type="InterPro" id="IPR011990">
    <property type="entry name" value="TPR-like_helical_dom_sf"/>
</dbReference>
<dbReference type="SUPFAM" id="SSF48452">
    <property type="entry name" value="TPR-like"/>
    <property type="match status" value="1"/>
</dbReference>
<evidence type="ECO:0000313" key="2">
    <source>
        <dbReference type="EMBL" id="AQQ00730.1"/>
    </source>
</evidence>
<evidence type="ECO:0008006" key="4">
    <source>
        <dbReference type="Google" id="ProtNLM"/>
    </source>
</evidence>
<evidence type="ECO:0000313" key="3">
    <source>
        <dbReference type="Proteomes" id="UP000188243"/>
    </source>
</evidence>